<dbReference type="AlphaFoldDB" id="A0A0R3VYG0"/>
<dbReference type="PANTHER" id="PTHR48035:SF2">
    <property type="entry name" value="RNA-BINDING REGION RNP-1 DOMAIN-CONTAINING PROTEIN"/>
    <property type="match status" value="1"/>
</dbReference>
<evidence type="ECO:0000313" key="5">
    <source>
        <dbReference type="EMBL" id="VDK25266.1"/>
    </source>
</evidence>
<evidence type="ECO:0000313" key="6">
    <source>
        <dbReference type="Proteomes" id="UP000282613"/>
    </source>
</evidence>
<feature type="domain" description="RRM" evidence="4">
    <location>
        <begin position="363"/>
        <end position="438"/>
    </location>
</feature>
<dbReference type="GO" id="GO:0003723">
    <property type="term" value="F:RNA binding"/>
    <property type="evidence" value="ECO:0007669"/>
    <property type="project" value="UniProtKB-UniRule"/>
</dbReference>
<keyword evidence="2" id="KW-0175">Coiled coil</keyword>
<dbReference type="STRING" id="60517.A0A0R3VYG0"/>
<dbReference type="OrthoDB" id="1875751at2759"/>
<dbReference type="EMBL" id="UYRS01001717">
    <property type="protein sequence ID" value="VDK25266.1"/>
    <property type="molecule type" value="Genomic_DNA"/>
</dbReference>
<keyword evidence="6" id="KW-1185">Reference proteome</keyword>
<feature type="domain" description="RRM" evidence="4">
    <location>
        <begin position="262"/>
        <end position="339"/>
    </location>
</feature>
<feature type="compositionally biased region" description="Basic and acidic residues" evidence="3">
    <location>
        <begin position="349"/>
        <end position="362"/>
    </location>
</feature>
<organism evidence="7">
    <name type="scientific">Taenia asiatica</name>
    <name type="common">Asian tapeworm</name>
    <dbReference type="NCBI Taxonomy" id="60517"/>
    <lineage>
        <taxon>Eukaryota</taxon>
        <taxon>Metazoa</taxon>
        <taxon>Spiralia</taxon>
        <taxon>Lophotrochozoa</taxon>
        <taxon>Platyhelminthes</taxon>
        <taxon>Cestoda</taxon>
        <taxon>Eucestoda</taxon>
        <taxon>Cyclophyllidea</taxon>
        <taxon>Taeniidae</taxon>
        <taxon>Taenia</taxon>
    </lineage>
</organism>
<reference evidence="7" key="1">
    <citation type="submission" date="2017-02" db="UniProtKB">
        <authorList>
            <consortium name="WormBaseParasite"/>
        </authorList>
    </citation>
    <scope>IDENTIFICATION</scope>
</reference>
<accession>A0A0R3VYG0</accession>
<feature type="coiled-coil region" evidence="2">
    <location>
        <begin position="89"/>
        <end position="123"/>
    </location>
</feature>
<dbReference type="Proteomes" id="UP000282613">
    <property type="component" value="Unassembled WGS sequence"/>
</dbReference>
<feature type="region of interest" description="Disordered" evidence="3">
    <location>
        <begin position="340"/>
        <end position="362"/>
    </location>
</feature>
<reference evidence="5 6" key="2">
    <citation type="submission" date="2018-11" db="EMBL/GenBank/DDBJ databases">
        <authorList>
            <consortium name="Pathogen Informatics"/>
        </authorList>
    </citation>
    <scope>NUCLEOTIDE SEQUENCE [LARGE SCALE GENOMIC DNA]</scope>
</reference>
<evidence type="ECO:0000256" key="2">
    <source>
        <dbReference type="SAM" id="Coils"/>
    </source>
</evidence>
<evidence type="ECO:0000313" key="7">
    <source>
        <dbReference type="WBParaSite" id="TASK_0000245401-mRNA-1"/>
    </source>
</evidence>
<dbReference type="InterPro" id="IPR053260">
    <property type="entry name" value="hnRNP"/>
</dbReference>
<dbReference type="Pfam" id="PF00076">
    <property type="entry name" value="RRM_1"/>
    <property type="match status" value="2"/>
</dbReference>
<evidence type="ECO:0000256" key="3">
    <source>
        <dbReference type="SAM" id="MobiDB-lite"/>
    </source>
</evidence>
<dbReference type="SMART" id="SM00360">
    <property type="entry name" value="RRM"/>
    <property type="match status" value="2"/>
</dbReference>
<dbReference type="InterPro" id="IPR012677">
    <property type="entry name" value="Nucleotide-bd_a/b_plait_sf"/>
</dbReference>
<dbReference type="InterPro" id="IPR000504">
    <property type="entry name" value="RRM_dom"/>
</dbReference>
<keyword evidence="1" id="KW-0694">RNA-binding</keyword>
<sequence length="438" mass="50368">MSNLYDLPCGHTYCLRHFLLSNDKDLTPRCLHRIAALDVAGLSPNITIMAQNNQLSWHREQNRKWEEMQGSEQEDVKRHPHSLMLQRKLNDLSRHKAILNTHLEQLQESKSLALKKERRMKNEIIHALDGAAQQLCLTANKALYAAMSELEKVDEVGRESVNTIVQRIKHLLSKLRLAKDVYSSLKKIIDSHKMVAKRKSIRRLFREARLLAEINQYLLEFNFIIWDATISLPRTLTSFNIGGKRSIEAVVTNESLKAVSQGKLYIGGLRRDQTEDQVRQYFTRYGGVRECNISRDFRTNESRRRGFIIFQEIACAERALEDVPHFIDGQQIRLEQFKSRNKRKANSTNKKDESPSREAKVEHELVVEGVPPAVREHDVRCFYGQFGAITKVRVEEESHRAFVAFCTAEAVRKAVAAPLPRFRSANLGVSLSNEQKEG</sequence>
<dbReference type="Gene3D" id="3.30.70.330">
    <property type="match status" value="2"/>
</dbReference>
<dbReference type="InterPro" id="IPR035979">
    <property type="entry name" value="RBD_domain_sf"/>
</dbReference>
<protein>
    <submittedName>
        <fullName evidence="7">RRM domain-containing protein</fullName>
    </submittedName>
</protein>
<evidence type="ECO:0000256" key="1">
    <source>
        <dbReference type="PROSITE-ProRule" id="PRU00176"/>
    </source>
</evidence>
<dbReference type="PANTHER" id="PTHR48035">
    <property type="entry name" value="HETEROGENEOUS NUCLEAR RIBONUCLEOPROTEIN 1"/>
    <property type="match status" value="1"/>
</dbReference>
<evidence type="ECO:0000259" key="4">
    <source>
        <dbReference type="PROSITE" id="PS50102"/>
    </source>
</evidence>
<dbReference type="WBParaSite" id="TASK_0000245401-mRNA-1">
    <property type="protein sequence ID" value="TASK_0000245401-mRNA-1"/>
    <property type="gene ID" value="TASK_0000245401"/>
</dbReference>
<dbReference type="PROSITE" id="PS50102">
    <property type="entry name" value="RRM"/>
    <property type="match status" value="2"/>
</dbReference>
<name>A0A0R3VYG0_TAEAS</name>
<dbReference type="SUPFAM" id="SSF54928">
    <property type="entry name" value="RNA-binding domain, RBD"/>
    <property type="match status" value="1"/>
</dbReference>
<gene>
    <name evidence="5" type="ORF">TASK_LOCUS2455</name>
</gene>
<proteinExistence type="predicted"/>